<proteinExistence type="predicted"/>
<dbReference type="InterPro" id="IPR050172">
    <property type="entry name" value="SsuD_RutA_monooxygenase"/>
</dbReference>
<dbReference type="Proteomes" id="UP000377595">
    <property type="component" value="Unassembled WGS sequence"/>
</dbReference>
<keyword evidence="3" id="KW-0560">Oxidoreductase</keyword>
<keyword evidence="2" id="KW-0288">FMN</keyword>
<dbReference type="Pfam" id="PF00296">
    <property type="entry name" value="Bac_luciferase"/>
    <property type="match status" value="1"/>
</dbReference>
<feature type="domain" description="Luciferase-like" evidence="5">
    <location>
        <begin position="22"/>
        <end position="257"/>
    </location>
</feature>
<reference evidence="6 7" key="1">
    <citation type="submission" date="2019-10" db="EMBL/GenBank/DDBJ databases">
        <title>Whole genome shotgun sequence of Acrocarpospora pleiomorpha NBRC 16267.</title>
        <authorList>
            <person name="Ichikawa N."/>
            <person name="Kimura A."/>
            <person name="Kitahashi Y."/>
            <person name="Komaki H."/>
            <person name="Oguchi A."/>
        </authorList>
    </citation>
    <scope>NUCLEOTIDE SEQUENCE [LARGE SCALE GENOMIC DNA]</scope>
    <source>
        <strain evidence="6 7">NBRC 16267</strain>
    </source>
</reference>
<dbReference type="Gene3D" id="3.20.20.30">
    <property type="entry name" value="Luciferase-like domain"/>
    <property type="match status" value="1"/>
</dbReference>
<organism evidence="6 7">
    <name type="scientific">Acrocarpospora pleiomorpha</name>
    <dbReference type="NCBI Taxonomy" id="90975"/>
    <lineage>
        <taxon>Bacteria</taxon>
        <taxon>Bacillati</taxon>
        <taxon>Actinomycetota</taxon>
        <taxon>Actinomycetes</taxon>
        <taxon>Streptosporangiales</taxon>
        <taxon>Streptosporangiaceae</taxon>
        <taxon>Acrocarpospora</taxon>
    </lineage>
</organism>
<keyword evidence="1" id="KW-0285">Flavoprotein</keyword>
<evidence type="ECO:0000256" key="3">
    <source>
        <dbReference type="ARBA" id="ARBA00023002"/>
    </source>
</evidence>
<name>A0A5M3XGM1_9ACTN</name>
<evidence type="ECO:0000256" key="1">
    <source>
        <dbReference type="ARBA" id="ARBA00022630"/>
    </source>
</evidence>
<dbReference type="AlphaFoldDB" id="A0A5M3XGM1"/>
<dbReference type="GO" id="GO:0008726">
    <property type="term" value="F:alkanesulfonate monooxygenase activity"/>
    <property type="evidence" value="ECO:0007669"/>
    <property type="project" value="TreeGrafter"/>
</dbReference>
<dbReference type="InterPro" id="IPR011251">
    <property type="entry name" value="Luciferase-like_dom"/>
</dbReference>
<dbReference type="RefSeq" id="WP_170321210.1">
    <property type="nucleotide sequence ID" value="NZ_BAAAHM010000001.1"/>
</dbReference>
<sequence length="304" mass="33084">MKGDGVAPAFELGIGGPSGGTRDGRQLAEAATRAEDLGFAWFGNGEHVMFHNPTSSALVNLAFLAGVTSRIRLLSAITLVPLYPAPLLAKMAASLAILAGGRFELGVGVGGEYPAEFAACGVDVRTRGARTDEAIDVMRALWTGQEVDHDGRFWQVKGRLRPEPPSPPRIWVAGRSPAAVRRAIHAGDVYMPYLLRPHRLREHIGVIEQRVPIMPYVFLHVDDSGDRARADAAAWVGHMYRQNPETFGELVIAGTADDCAARLAQLRDWGCAGAHITLVCPPGQWLERCDLVGREILPRFRQKR</sequence>
<evidence type="ECO:0000313" key="7">
    <source>
        <dbReference type="Proteomes" id="UP000377595"/>
    </source>
</evidence>
<dbReference type="InterPro" id="IPR036661">
    <property type="entry name" value="Luciferase-like_sf"/>
</dbReference>
<dbReference type="PANTHER" id="PTHR42847">
    <property type="entry name" value="ALKANESULFONATE MONOOXYGENASE"/>
    <property type="match status" value="1"/>
</dbReference>
<evidence type="ECO:0000313" key="6">
    <source>
        <dbReference type="EMBL" id="GES17258.1"/>
    </source>
</evidence>
<keyword evidence="4" id="KW-0503">Monooxygenase</keyword>
<accession>A0A5M3XGM1</accession>
<evidence type="ECO:0000256" key="2">
    <source>
        <dbReference type="ARBA" id="ARBA00022643"/>
    </source>
</evidence>
<dbReference type="SUPFAM" id="SSF51679">
    <property type="entry name" value="Bacterial luciferase-like"/>
    <property type="match status" value="1"/>
</dbReference>
<evidence type="ECO:0000259" key="5">
    <source>
        <dbReference type="Pfam" id="PF00296"/>
    </source>
</evidence>
<keyword evidence="7" id="KW-1185">Reference proteome</keyword>
<comment type="caution">
    <text evidence="6">The sequence shown here is derived from an EMBL/GenBank/DDBJ whole genome shotgun (WGS) entry which is preliminary data.</text>
</comment>
<evidence type="ECO:0000256" key="4">
    <source>
        <dbReference type="ARBA" id="ARBA00023033"/>
    </source>
</evidence>
<dbReference type="PANTHER" id="PTHR42847:SF4">
    <property type="entry name" value="ALKANESULFONATE MONOOXYGENASE-RELATED"/>
    <property type="match status" value="1"/>
</dbReference>
<dbReference type="EMBL" id="BLAF01000004">
    <property type="protein sequence ID" value="GES17258.1"/>
    <property type="molecule type" value="Genomic_DNA"/>
</dbReference>
<gene>
    <name evidence="6" type="ORF">Aple_001530</name>
</gene>
<protein>
    <recommendedName>
        <fullName evidence="5">Luciferase-like domain-containing protein</fullName>
    </recommendedName>
</protein>
<dbReference type="GO" id="GO:0046306">
    <property type="term" value="P:alkanesulfonate catabolic process"/>
    <property type="evidence" value="ECO:0007669"/>
    <property type="project" value="TreeGrafter"/>
</dbReference>